<keyword evidence="2" id="KW-1185">Reference proteome</keyword>
<accession>A0ABQ5PZE0</accession>
<sequence>MSLEIIKIHEQGKQDSEYIELRAVEKCDLKYYIVSDTTYTSETSISNKLRNIHWFSAKTVEKGDYIFLRTCKGANTSHKNQAGTTTHVIFWGLDKPVWNNTGDAGILFTLKTWNTKKA</sequence>
<organism evidence="1 2">
    <name type="scientific">Geothrix edaphica</name>
    <dbReference type="NCBI Taxonomy" id="2927976"/>
    <lineage>
        <taxon>Bacteria</taxon>
        <taxon>Pseudomonadati</taxon>
        <taxon>Acidobacteriota</taxon>
        <taxon>Holophagae</taxon>
        <taxon>Holophagales</taxon>
        <taxon>Holophagaceae</taxon>
        <taxon>Geothrix</taxon>
    </lineage>
</organism>
<dbReference type="RefSeq" id="WP_285609077.1">
    <property type="nucleotide sequence ID" value="NZ_BSDC01000002.1"/>
</dbReference>
<dbReference type="EMBL" id="BSDC01000002">
    <property type="protein sequence ID" value="GLH67742.1"/>
    <property type="molecule type" value="Genomic_DNA"/>
</dbReference>
<proteinExistence type="predicted"/>
<protein>
    <submittedName>
        <fullName evidence="1">Uncharacterized protein</fullName>
    </submittedName>
</protein>
<evidence type="ECO:0000313" key="1">
    <source>
        <dbReference type="EMBL" id="GLH67742.1"/>
    </source>
</evidence>
<reference evidence="1" key="1">
    <citation type="journal article" date="2023" name="Antonie Van Leeuwenhoek">
        <title>Mesoterricola silvestris gen. nov., sp. nov., Mesoterricola sediminis sp. nov., Geothrix oryzae sp. nov., Geothrix edaphica sp. nov., Geothrix rubra sp. nov., and Geothrix limicola sp. nov., six novel members of Acidobacteriota isolated from soils.</title>
        <authorList>
            <person name="Itoh H."/>
            <person name="Sugisawa Y."/>
            <person name="Mise K."/>
            <person name="Xu Z."/>
            <person name="Kuniyasu M."/>
            <person name="Ushijima N."/>
            <person name="Kawano K."/>
            <person name="Kobayashi E."/>
            <person name="Shiratori Y."/>
            <person name="Masuda Y."/>
            <person name="Senoo K."/>
        </authorList>
    </citation>
    <scope>NUCLEOTIDE SEQUENCE</scope>
    <source>
        <strain evidence="1">Red802</strain>
    </source>
</reference>
<dbReference type="Proteomes" id="UP001165044">
    <property type="component" value="Unassembled WGS sequence"/>
</dbReference>
<name>A0ABQ5PZE0_9BACT</name>
<comment type="caution">
    <text evidence="1">The sequence shown here is derived from an EMBL/GenBank/DDBJ whole genome shotgun (WGS) entry which is preliminary data.</text>
</comment>
<evidence type="ECO:0000313" key="2">
    <source>
        <dbReference type="Proteomes" id="UP001165044"/>
    </source>
</evidence>
<gene>
    <name evidence="1" type="ORF">GETHED_21060</name>
</gene>